<dbReference type="Pfam" id="PF00782">
    <property type="entry name" value="DSPc"/>
    <property type="match status" value="1"/>
</dbReference>
<dbReference type="GeneID" id="24265981"/>
<protein>
    <recommendedName>
        <fullName evidence="2">protein-tyrosine-phosphatase</fullName>
        <ecNumber evidence="2">3.1.3.48</ecNumber>
    </recommendedName>
</protein>
<dbReference type="VEuPathDB" id="PlasmoDB:AK88_00667"/>
<organism evidence="8 9">
    <name type="scientific">Plasmodium fragile</name>
    <dbReference type="NCBI Taxonomy" id="5857"/>
    <lineage>
        <taxon>Eukaryota</taxon>
        <taxon>Sar</taxon>
        <taxon>Alveolata</taxon>
        <taxon>Apicomplexa</taxon>
        <taxon>Aconoidasida</taxon>
        <taxon>Haemosporida</taxon>
        <taxon>Plasmodiidae</taxon>
        <taxon>Plasmodium</taxon>
        <taxon>Plasmodium (Plasmodium)</taxon>
    </lineage>
</organism>
<dbReference type="PANTHER" id="PTHR45848">
    <property type="entry name" value="DUAL SPECIFICITY PROTEIN PHOSPHATASE 12 FAMILY MEMBER"/>
    <property type="match status" value="1"/>
</dbReference>
<dbReference type="CDD" id="cd14498">
    <property type="entry name" value="DSP"/>
    <property type="match status" value="1"/>
</dbReference>
<feature type="region of interest" description="Disordered" evidence="5">
    <location>
        <begin position="91"/>
        <end position="125"/>
    </location>
</feature>
<reference evidence="8 9" key="1">
    <citation type="submission" date="2014-03" db="EMBL/GenBank/DDBJ databases">
        <title>The Genome Sequence of Plasmodium fragile nilgiri.</title>
        <authorList>
            <consortium name="The Broad Institute Genomics Platform"/>
            <consortium name="The Broad Institute Genome Sequencing Center for Infectious Disease"/>
            <person name="Neafsey D."/>
            <person name="Duraisingh M."/>
            <person name="Young S.K."/>
            <person name="Zeng Q."/>
            <person name="Gargeya S."/>
            <person name="Abouelleil A."/>
            <person name="Alvarado L."/>
            <person name="Chapman S.B."/>
            <person name="Gainer-Dewar J."/>
            <person name="Goldberg J."/>
            <person name="Griggs A."/>
            <person name="Gujja S."/>
            <person name="Hansen M."/>
            <person name="Howarth C."/>
            <person name="Imamovic A."/>
            <person name="Larimer J."/>
            <person name="Pearson M."/>
            <person name="Poon T.W."/>
            <person name="Priest M."/>
            <person name="Roberts A."/>
            <person name="Saif S."/>
            <person name="Shea T."/>
            <person name="Sykes S."/>
            <person name="Wortman J."/>
            <person name="Nusbaum C."/>
            <person name="Birren B."/>
        </authorList>
    </citation>
    <scope>NUCLEOTIDE SEQUENCE [LARGE SCALE GENOMIC DNA]</scope>
    <source>
        <strain evidence="9">nilgiri</strain>
    </source>
</reference>
<dbReference type="InterPro" id="IPR000387">
    <property type="entry name" value="Tyr_Pase_dom"/>
</dbReference>
<feature type="region of interest" description="Disordered" evidence="5">
    <location>
        <begin position="198"/>
        <end position="278"/>
    </location>
</feature>
<evidence type="ECO:0000256" key="4">
    <source>
        <dbReference type="ARBA" id="ARBA00022912"/>
    </source>
</evidence>
<dbReference type="InterPro" id="IPR000340">
    <property type="entry name" value="Dual-sp_phosphatase_cat-dom"/>
</dbReference>
<sequence length="531" mass="60371">MIVKVFDHIYISNVYNANDIYHLINLNIGGVLTCFRCMSIEWCHHDPKENRKIFYKDKFLNCKGELLRDPGGWDYSSLPLCQNASIPISGPHQSATKLTPCSTSARGDSVNGGNTPSHGATDSKEEDLFAQPYAHYDYILYPLEILKKKITKETIDDYITAMVHLKDDVEVNCVPVAENDISASAEEEIKKCLDGALDDEGVKGNEGQENRTRQRSCSLADEKTLFDKKSSSPSGSAKPTEGKNQPEGVSRSAEDLKVPGGNDGKTPPHPLKGQKSQGSIKTVCELNGMLRDEKNRMVPFSNVYKMKHMYLDILDTFDENILNHVDRAHAFIDDVIKNNKNVLVHCVAGISRCSSIILSYISKKNGKSIAENFSTLKDRYPFAHPNEGFYRQLLLYEKMNYTLDGRSQYHRVYEEIKSDRGGLERLKCMNLKNEPEPTYKFRCKLCRLTLFNDNDIIQHELDKYKIKKKYGQSCTSIFIEKKEWVLTENKMKGALICPNKNRQARKMVVDRNMLLINTSNVDRMKINPNLP</sequence>
<comment type="similarity">
    <text evidence="1">Belongs to the protein-tyrosine phosphatase family. Non-receptor class dual specificity subfamily.</text>
</comment>
<evidence type="ECO:0000256" key="1">
    <source>
        <dbReference type="ARBA" id="ARBA00008601"/>
    </source>
</evidence>
<dbReference type="PROSITE" id="PS00383">
    <property type="entry name" value="TYR_PHOSPHATASE_1"/>
    <property type="match status" value="1"/>
</dbReference>
<keyword evidence="4" id="KW-0904">Protein phosphatase</keyword>
<dbReference type="EMBL" id="KQ001649">
    <property type="protein sequence ID" value="KJP89707.1"/>
    <property type="molecule type" value="Genomic_DNA"/>
</dbReference>
<dbReference type="OMA" id="YPFAHPN"/>
<dbReference type="Gene3D" id="3.90.190.10">
    <property type="entry name" value="Protein tyrosine phosphatase superfamily"/>
    <property type="match status" value="1"/>
</dbReference>
<evidence type="ECO:0000259" key="6">
    <source>
        <dbReference type="PROSITE" id="PS50054"/>
    </source>
</evidence>
<dbReference type="OrthoDB" id="2017893at2759"/>
<dbReference type="PROSITE" id="PS50056">
    <property type="entry name" value="TYR_PHOSPHATASE_2"/>
    <property type="match status" value="1"/>
</dbReference>
<keyword evidence="3" id="KW-0378">Hydrolase</keyword>
<dbReference type="PROSITE" id="PS50054">
    <property type="entry name" value="TYR_PHOSPHATASE_DUAL"/>
    <property type="match status" value="1"/>
</dbReference>
<dbReference type="InterPro" id="IPR020422">
    <property type="entry name" value="TYR_PHOSPHATASE_DUAL_dom"/>
</dbReference>
<feature type="compositionally biased region" description="Basic and acidic residues" evidence="5">
    <location>
        <begin position="200"/>
        <end position="212"/>
    </location>
</feature>
<dbReference type="PANTHER" id="PTHR45848:SF4">
    <property type="entry name" value="DUAL SPECIFICITY PROTEIN PHOSPHATASE 12"/>
    <property type="match status" value="1"/>
</dbReference>
<dbReference type="InterPro" id="IPR029021">
    <property type="entry name" value="Prot-tyrosine_phosphatase-like"/>
</dbReference>
<dbReference type="GO" id="GO:0008138">
    <property type="term" value="F:protein tyrosine/serine/threonine phosphatase activity"/>
    <property type="evidence" value="ECO:0007669"/>
    <property type="project" value="TreeGrafter"/>
</dbReference>
<feature type="compositionally biased region" description="Polar residues" evidence="5">
    <location>
        <begin position="91"/>
        <end position="120"/>
    </location>
</feature>
<evidence type="ECO:0000313" key="8">
    <source>
        <dbReference type="EMBL" id="KJP89707.1"/>
    </source>
</evidence>
<dbReference type="SUPFAM" id="SSF52799">
    <property type="entry name" value="(Phosphotyrosine protein) phosphatases II"/>
    <property type="match status" value="1"/>
</dbReference>
<dbReference type="SMART" id="SM00195">
    <property type="entry name" value="DSPc"/>
    <property type="match status" value="1"/>
</dbReference>
<dbReference type="RefSeq" id="XP_012333736.1">
    <property type="nucleotide sequence ID" value="XM_012478313.1"/>
</dbReference>
<feature type="domain" description="Tyrosine-protein phosphatase" evidence="6">
    <location>
        <begin position="248"/>
        <end position="402"/>
    </location>
</feature>
<dbReference type="InterPro" id="IPR016130">
    <property type="entry name" value="Tyr_Pase_AS"/>
</dbReference>
<feature type="domain" description="Tyrosine specific protein phosphatases" evidence="7">
    <location>
        <begin position="319"/>
        <end position="391"/>
    </location>
</feature>
<proteinExistence type="inferred from homology"/>
<dbReference type="GO" id="GO:0004725">
    <property type="term" value="F:protein tyrosine phosphatase activity"/>
    <property type="evidence" value="ECO:0007669"/>
    <property type="project" value="UniProtKB-EC"/>
</dbReference>
<feature type="compositionally biased region" description="Basic and acidic residues" evidence="5">
    <location>
        <begin position="220"/>
        <end position="230"/>
    </location>
</feature>
<gene>
    <name evidence="8" type="ORF">AK88_00667</name>
</gene>
<dbReference type="EC" id="3.1.3.48" evidence="2"/>
<evidence type="ECO:0000256" key="5">
    <source>
        <dbReference type="SAM" id="MobiDB-lite"/>
    </source>
</evidence>
<accession>A0A0D9QSE2</accession>
<keyword evidence="9" id="KW-1185">Reference proteome</keyword>
<evidence type="ECO:0000256" key="3">
    <source>
        <dbReference type="ARBA" id="ARBA00022801"/>
    </source>
</evidence>
<dbReference type="Proteomes" id="UP000054561">
    <property type="component" value="Unassembled WGS sequence"/>
</dbReference>
<dbReference type="AlphaFoldDB" id="A0A0D9QSE2"/>
<name>A0A0D9QSE2_PLAFR</name>
<evidence type="ECO:0000313" key="9">
    <source>
        <dbReference type="Proteomes" id="UP000054561"/>
    </source>
</evidence>
<evidence type="ECO:0000259" key="7">
    <source>
        <dbReference type="PROSITE" id="PS50056"/>
    </source>
</evidence>
<evidence type="ECO:0000256" key="2">
    <source>
        <dbReference type="ARBA" id="ARBA00013064"/>
    </source>
</evidence>